<keyword evidence="7 9" id="KW-0408">Iron</keyword>
<keyword evidence="6 9" id="KW-0560">Oxidoreductase</keyword>
<dbReference type="GO" id="GO:0030313">
    <property type="term" value="C:cell envelope"/>
    <property type="evidence" value="ECO:0007669"/>
    <property type="project" value="UniProtKB-SubCell"/>
</dbReference>
<evidence type="ECO:0000256" key="3">
    <source>
        <dbReference type="ARBA" id="ARBA00022617"/>
    </source>
</evidence>
<dbReference type="NCBIfam" id="TIGR01413">
    <property type="entry name" value="Dyp_perox_fam"/>
    <property type="match status" value="1"/>
</dbReference>
<accession>A0A0B1ZZD5</accession>
<dbReference type="GO" id="GO:0020037">
    <property type="term" value="F:heme binding"/>
    <property type="evidence" value="ECO:0007669"/>
    <property type="project" value="InterPro"/>
</dbReference>
<feature type="region of interest" description="Disordered" evidence="10">
    <location>
        <begin position="275"/>
        <end position="299"/>
    </location>
</feature>
<dbReference type="GO" id="GO:0005829">
    <property type="term" value="C:cytosol"/>
    <property type="evidence" value="ECO:0007669"/>
    <property type="project" value="TreeGrafter"/>
</dbReference>
<dbReference type="PANTHER" id="PTHR30521:SF4">
    <property type="entry name" value="DEFERROCHELATASE"/>
    <property type="match status" value="1"/>
</dbReference>
<dbReference type="GO" id="GO:0033212">
    <property type="term" value="P:iron import into cell"/>
    <property type="evidence" value="ECO:0007669"/>
    <property type="project" value="InterPro"/>
</dbReference>
<keyword evidence="4 9" id="KW-0479">Metal-binding</keyword>
<keyword evidence="5" id="KW-0732">Signal</keyword>
<gene>
    <name evidence="13" type="ORF">LK09_17170</name>
</gene>
<evidence type="ECO:0000256" key="7">
    <source>
        <dbReference type="ARBA" id="ARBA00023004"/>
    </source>
</evidence>
<evidence type="ECO:0000313" key="14">
    <source>
        <dbReference type="Proteomes" id="UP000031030"/>
    </source>
</evidence>
<dbReference type="InterPro" id="IPR011008">
    <property type="entry name" value="Dimeric_a/b-barrel"/>
</dbReference>
<name>A0A0B1ZZD5_9MICO</name>
<dbReference type="InterPro" id="IPR048328">
    <property type="entry name" value="Dyp_perox_C"/>
</dbReference>
<comment type="caution">
    <text evidence="13">The sequence shown here is derived from an EMBL/GenBank/DDBJ whole genome shotgun (WGS) entry which is preliminary data.</text>
</comment>
<dbReference type="GO" id="GO:0046872">
    <property type="term" value="F:metal ion binding"/>
    <property type="evidence" value="ECO:0007669"/>
    <property type="project" value="UniProtKB-KW"/>
</dbReference>
<feature type="domain" description="Dyp-type peroxidase N-terminal" evidence="11">
    <location>
        <begin position="49"/>
        <end position="199"/>
    </location>
</feature>
<dbReference type="PROSITE" id="PS51404">
    <property type="entry name" value="DYP_PEROXIDASE"/>
    <property type="match status" value="1"/>
</dbReference>
<sequence>MRGAVGTAAVSGAALAGFGAAAVTRPEPAAAASSAGSADRVIPFHGEHQAGILTPRQAAAAFVAFDLTVSTPAEAADLMRALTGRVRFLTTGGTPPNLGISAPPSDSGLLGPDVPAGGLTATVGVGSTFFDVLGIPRQRPAKLRPMDTFANDDLDPVRCGGDLVLQLCADSRDVVLHALRDLARHTRGAMQVRWRIDGFDSPSRPAGASRNLLGFKDGIVNPAASESDKLIWVQSGAGEPAWATGGSYHVLRVIRMLVEFWDRVTISEQERMIGRRRDSGAPLSGSRETDVPDYTDDPKGSAVPLDAHIRLANPRTHATDASRMLRRGYNYDLGTDVDGNLDMGLVFNAFQQDLDRQFVAVQKRLDDEPLVDYISPVGGGYFFSLPGVRDRSDWYARALLG</sequence>
<evidence type="ECO:0000256" key="1">
    <source>
        <dbReference type="ARBA" id="ARBA00004196"/>
    </source>
</evidence>
<dbReference type="STRING" id="1348253.LK09_17170"/>
<dbReference type="InterPro" id="IPR006313">
    <property type="entry name" value="EfeB/EfeN"/>
</dbReference>
<dbReference type="InterPro" id="IPR006314">
    <property type="entry name" value="Dyp_peroxidase"/>
</dbReference>
<comment type="subcellular location">
    <subcellularLocation>
        <location evidence="1">Cell envelope</location>
    </subcellularLocation>
</comment>
<dbReference type="EC" id="1.11.1.-" evidence="9"/>
<proteinExistence type="inferred from homology"/>
<evidence type="ECO:0000256" key="4">
    <source>
        <dbReference type="ARBA" id="ARBA00022723"/>
    </source>
</evidence>
<feature type="domain" description="Dyp-type peroxidase C-terminal" evidence="12">
    <location>
        <begin position="209"/>
        <end position="388"/>
    </location>
</feature>
<comment type="similarity">
    <text evidence="8 9">Belongs to the DyP-type peroxidase family.</text>
</comment>
<reference evidence="13 14" key="1">
    <citation type="submission" date="2014-11" db="EMBL/GenBank/DDBJ databases">
        <title>Genome sequence of Microbacterium mangrovi MUSC 115(T).</title>
        <authorList>
            <person name="Lee L.-H."/>
        </authorList>
    </citation>
    <scope>NUCLEOTIDE SEQUENCE [LARGE SCALE GENOMIC DNA]</scope>
    <source>
        <strain evidence="13 14">MUSC 115</strain>
    </source>
</reference>
<evidence type="ECO:0000259" key="11">
    <source>
        <dbReference type="Pfam" id="PF04261"/>
    </source>
</evidence>
<evidence type="ECO:0000256" key="9">
    <source>
        <dbReference type="RuleBase" id="RU365017"/>
    </source>
</evidence>
<dbReference type="NCBIfam" id="TIGR01412">
    <property type="entry name" value="tat_substr_1"/>
    <property type="match status" value="1"/>
</dbReference>
<dbReference type="PANTHER" id="PTHR30521">
    <property type="entry name" value="DEFERROCHELATASE/PEROXIDASE"/>
    <property type="match status" value="1"/>
</dbReference>
<keyword evidence="14" id="KW-1185">Reference proteome</keyword>
<dbReference type="Proteomes" id="UP000031030">
    <property type="component" value="Unassembled WGS sequence"/>
</dbReference>
<evidence type="ECO:0000259" key="12">
    <source>
        <dbReference type="Pfam" id="PF20628"/>
    </source>
</evidence>
<dbReference type="SUPFAM" id="SSF54909">
    <property type="entry name" value="Dimeric alpha+beta barrel"/>
    <property type="match status" value="1"/>
</dbReference>
<evidence type="ECO:0000256" key="10">
    <source>
        <dbReference type="SAM" id="MobiDB-lite"/>
    </source>
</evidence>
<dbReference type="GO" id="GO:0004601">
    <property type="term" value="F:peroxidase activity"/>
    <property type="evidence" value="ECO:0007669"/>
    <property type="project" value="UniProtKB-KW"/>
</dbReference>
<keyword evidence="3 9" id="KW-0349">Heme</keyword>
<dbReference type="Pfam" id="PF04261">
    <property type="entry name" value="Dyp_perox_N"/>
    <property type="match status" value="1"/>
</dbReference>
<evidence type="ECO:0000256" key="8">
    <source>
        <dbReference type="ARBA" id="ARBA00025737"/>
    </source>
</evidence>
<evidence type="ECO:0000256" key="2">
    <source>
        <dbReference type="ARBA" id="ARBA00022559"/>
    </source>
</evidence>
<protein>
    <recommendedName>
        <fullName evidence="9">Deferrochelatase</fullName>
        <ecNumber evidence="9">1.11.1.-</ecNumber>
    </recommendedName>
    <alternativeName>
        <fullName evidence="9">Peroxidase EfeB</fullName>
    </alternativeName>
</protein>
<evidence type="ECO:0000313" key="13">
    <source>
        <dbReference type="EMBL" id="KHK96101.1"/>
    </source>
</evidence>
<dbReference type="Pfam" id="PF20628">
    <property type="entry name" value="Dyp_perox_C"/>
    <property type="match status" value="1"/>
</dbReference>
<comment type="cofactor">
    <cofactor evidence="9">
        <name>heme b</name>
        <dbReference type="ChEBI" id="CHEBI:60344"/>
    </cofactor>
    <text evidence="9">Binds 1 heme b (iron(II)-protoporphyrin IX) group non-covalently per subunit.</text>
</comment>
<keyword evidence="2 9" id="KW-0575">Peroxidase</keyword>
<dbReference type="InterPro" id="IPR048327">
    <property type="entry name" value="Dyp_perox_N"/>
</dbReference>
<organism evidence="13 14">
    <name type="scientific">Microbacterium mangrovi</name>
    <dbReference type="NCBI Taxonomy" id="1348253"/>
    <lineage>
        <taxon>Bacteria</taxon>
        <taxon>Bacillati</taxon>
        <taxon>Actinomycetota</taxon>
        <taxon>Actinomycetes</taxon>
        <taxon>Micrococcales</taxon>
        <taxon>Microbacteriaceae</taxon>
        <taxon>Microbacterium</taxon>
    </lineage>
</organism>
<dbReference type="AlphaFoldDB" id="A0A0B1ZZD5"/>
<comment type="function">
    <text evidence="9">Involved in the recovery of exogenous heme iron. Extracts iron from heme while preserving the protoporphyrin ring intact.</text>
</comment>
<evidence type="ECO:0000256" key="5">
    <source>
        <dbReference type="ARBA" id="ARBA00022729"/>
    </source>
</evidence>
<evidence type="ECO:0000256" key="6">
    <source>
        <dbReference type="ARBA" id="ARBA00023002"/>
    </source>
</evidence>
<dbReference type="EMBL" id="JTDK01000017">
    <property type="protein sequence ID" value="KHK96101.1"/>
    <property type="molecule type" value="Genomic_DNA"/>
</dbReference>